<dbReference type="InterPro" id="IPR001148">
    <property type="entry name" value="CA_dom"/>
</dbReference>
<evidence type="ECO:0000313" key="2">
    <source>
        <dbReference type="EMBL" id="CAL1592016.1"/>
    </source>
</evidence>
<dbReference type="Gene3D" id="3.10.200.10">
    <property type="entry name" value="Alpha carbonic anhydrase"/>
    <property type="match status" value="1"/>
</dbReference>
<dbReference type="Pfam" id="PF00194">
    <property type="entry name" value="Carb_anhydrase"/>
    <property type="match status" value="1"/>
</dbReference>
<dbReference type="InterPro" id="IPR036398">
    <property type="entry name" value="CA_dom_sf"/>
</dbReference>
<reference evidence="2 3" key="1">
    <citation type="submission" date="2024-04" db="EMBL/GenBank/DDBJ databases">
        <authorList>
            <person name="Waldvogel A.-M."/>
            <person name="Schoenle A."/>
        </authorList>
    </citation>
    <scope>NUCLEOTIDE SEQUENCE [LARGE SCALE GENOMIC DNA]</scope>
</reference>
<accession>A0AAV2KUY8</accession>
<keyword evidence="3" id="KW-1185">Reference proteome</keyword>
<name>A0AAV2KUY8_KNICA</name>
<proteinExistence type="predicted"/>
<organism evidence="2 3">
    <name type="scientific">Knipowitschia caucasica</name>
    <name type="common">Caucasian dwarf goby</name>
    <name type="synonym">Pomatoschistus caucasicus</name>
    <dbReference type="NCBI Taxonomy" id="637954"/>
    <lineage>
        <taxon>Eukaryota</taxon>
        <taxon>Metazoa</taxon>
        <taxon>Chordata</taxon>
        <taxon>Craniata</taxon>
        <taxon>Vertebrata</taxon>
        <taxon>Euteleostomi</taxon>
        <taxon>Actinopterygii</taxon>
        <taxon>Neopterygii</taxon>
        <taxon>Teleostei</taxon>
        <taxon>Neoteleostei</taxon>
        <taxon>Acanthomorphata</taxon>
        <taxon>Gobiaria</taxon>
        <taxon>Gobiiformes</taxon>
        <taxon>Gobioidei</taxon>
        <taxon>Gobiidae</taxon>
        <taxon>Gobiinae</taxon>
        <taxon>Knipowitschia</taxon>
    </lineage>
</organism>
<evidence type="ECO:0000259" key="1">
    <source>
        <dbReference type="PROSITE" id="PS51144"/>
    </source>
</evidence>
<sequence>MDWSYAGTLNQKNWAKKFPSCSNARQSPINIDESVSQVKLLYQGLRFEGWDALTSDTTTICNDGKTDICTGDSFTTIANSYRLGITTVGKMVRETCDQIRRQSQPVYLPTPTADTWKTTAKR</sequence>
<dbReference type="AlphaFoldDB" id="A0AAV2KUY8"/>
<dbReference type="SUPFAM" id="SSF51069">
    <property type="entry name" value="Carbonic anhydrase"/>
    <property type="match status" value="1"/>
</dbReference>
<dbReference type="Proteomes" id="UP001497482">
    <property type="component" value="Chromosome 2"/>
</dbReference>
<feature type="domain" description="Alpha-carbonic anhydrase" evidence="1">
    <location>
        <begin position="1"/>
        <end position="122"/>
    </location>
</feature>
<evidence type="ECO:0000313" key="3">
    <source>
        <dbReference type="Proteomes" id="UP001497482"/>
    </source>
</evidence>
<protein>
    <recommendedName>
        <fullName evidence="1">Alpha-carbonic anhydrase domain-containing protein</fullName>
    </recommendedName>
</protein>
<gene>
    <name evidence="2" type="ORF">KC01_LOCUS21335</name>
</gene>
<dbReference type="PROSITE" id="PS51144">
    <property type="entry name" value="ALPHA_CA_2"/>
    <property type="match status" value="1"/>
</dbReference>
<dbReference type="EMBL" id="OZ035824">
    <property type="protein sequence ID" value="CAL1592016.1"/>
    <property type="molecule type" value="Genomic_DNA"/>
</dbReference>